<accession>A0A8J3FYV1</accession>
<dbReference type="EMBL" id="BMMK01000084">
    <property type="protein sequence ID" value="GGM84912.1"/>
    <property type="molecule type" value="Genomic_DNA"/>
</dbReference>
<dbReference type="Proteomes" id="UP000637578">
    <property type="component" value="Unassembled WGS sequence"/>
</dbReference>
<dbReference type="PANTHER" id="PTHR30153">
    <property type="entry name" value="REPLICATIVE DNA HELICASE DNAB"/>
    <property type="match status" value="1"/>
</dbReference>
<dbReference type="InterPro" id="IPR007694">
    <property type="entry name" value="DNA_helicase_DnaB-like_C"/>
</dbReference>
<proteinExistence type="predicted"/>
<reference evidence="2" key="2">
    <citation type="submission" date="2020-09" db="EMBL/GenBank/DDBJ databases">
        <authorList>
            <person name="Sun Q."/>
            <person name="Zhou Y."/>
        </authorList>
    </citation>
    <scope>NUCLEOTIDE SEQUENCE</scope>
    <source>
        <strain evidence="2">CGMCC 4.5737</strain>
    </source>
</reference>
<evidence type="ECO:0000313" key="3">
    <source>
        <dbReference type="Proteomes" id="UP000637578"/>
    </source>
</evidence>
<name>A0A8J3FYV1_9PSEU</name>
<dbReference type="PANTHER" id="PTHR30153:SF2">
    <property type="entry name" value="REPLICATIVE DNA HELICASE"/>
    <property type="match status" value="1"/>
</dbReference>
<keyword evidence="3" id="KW-1185">Reference proteome</keyword>
<dbReference type="GO" id="GO:0003678">
    <property type="term" value="F:DNA helicase activity"/>
    <property type="evidence" value="ECO:0007669"/>
    <property type="project" value="InterPro"/>
</dbReference>
<feature type="domain" description="SF4 helicase" evidence="1">
    <location>
        <begin position="1"/>
        <end position="121"/>
    </location>
</feature>
<dbReference type="Pfam" id="PF03796">
    <property type="entry name" value="DnaB_C"/>
    <property type="match status" value="1"/>
</dbReference>
<dbReference type="Gene3D" id="3.40.50.300">
    <property type="entry name" value="P-loop containing nucleotide triphosphate hydrolases"/>
    <property type="match status" value="1"/>
</dbReference>
<protein>
    <recommendedName>
        <fullName evidence="1">SF4 helicase domain-containing protein</fullName>
    </recommendedName>
</protein>
<dbReference type="GO" id="GO:0006260">
    <property type="term" value="P:DNA replication"/>
    <property type="evidence" value="ECO:0007669"/>
    <property type="project" value="InterPro"/>
</dbReference>
<dbReference type="InterPro" id="IPR027417">
    <property type="entry name" value="P-loop_NTPase"/>
</dbReference>
<dbReference type="AlphaFoldDB" id="A0A8J3FYV1"/>
<comment type="caution">
    <text evidence="2">The sequence shown here is derived from an EMBL/GenBank/DDBJ whole genome shotgun (WGS) entry which is preliminary data.</text>
</comment>
<sequence length="121" mass="13873">MDYLQLMNGADPRLPRQEQVAQFSRELKLLAKELRVPVVALSQLNRGPEQRTDKRPTIGDLRESGAIEQDSDIIALLWKDPAPDHDGEIMFMIAKHRQGRCGDVYLQWAPHYARARNLRAV</sequence>
<dbReference type="PROSITE" id="PS51199">
    <property type="entry name" value="SF4_HELICASE"/>
    <property type="match status" value="1"/>
</dbReference>
<organism evidence="2 3">
    <name type="scientific">Longimycelium tulufanense</name>
    <dbReference type="NCBI Taxonomy" id="907463"/>
    <lineage>
        <taxon>Bacteria</taxon>
        <taxon>Bacillati</taxon>
        <taxon>Actinomycetota</taxon>
        <taxon>Actinomycetes</taxon>
        <taxon>Pseudonocardiales</taxon>
        <taxon>Pseudonocardiaceae</taxon>
        <taxon>Longimycelium</taxon>
    </lineage>
</organism>
<evidence type="ECO:0000259" key="1">
    <source>
        <dbReference type="PROSITE" id="PS51199"/>
    </source>
</evidence>
<reference evidence="2" key="1">
    <citation type="journal article" date="2014" name="Int. J. Syst. Evol. Microbiol.">
        <title>Complete genome sequence of Corynebacterium casei LMG S-19264T (=DSM 44701T), isolated from a smear-ripened cheese.</title>
        <authorList>
            <consortium name="US DOE Joint Genome Institute (JGI-PGF)"/>
            <person name="Walter F."/>
            <person name="Albersmeier A."/>
            <person name="Kalinowski J."/>
            <person name="Ruckert C."/>
        </authorList>
    </citation>
    <scope>NUCLEOTIDE SEQUENCE</scope>
    <source>
        <strain evidence="2">CGMCC 4.5737</strain>
    </source>
</reference>
<evidence type="ECO:0000313" key="2">
    <source>
        <dbReference type="EMBL" id="GGM84912.1"/>
    </source>
</evidence>
<dbReference type="GO" id="GO:0005524">
    <property type="term" value="F:ATP binding"/>
    <property type="evidence" value="ECO:0007669"/>
    <property type="project" value="InterPro"/>
</dbReference>
<gene>
    <name evidence="2" type="ORF">GCM10012275_64580</name>
</gene>
<dbReference type="SUPFAM" id="SSF52540">
    <property type="entry name" value="P-loop containing nucleoside triphosphate hydrolases"/>
    <property type="match status" value="1"/>
</dbReference>
<dbReference type="GO" id="GO:0005829">
    <property type="term" value="C:cytosol"/>
    <property type="evidence" value="ECO:0007669"/>
    <property type="project" value="TreeGrafter"/>
</dbReference>